<dbReference type="Pfam" id="PF03453">
    <property type="entry name" value="MoeA_N"/>
    <property type="match status" value="1"/>
</dbReference>
<sequence>MIEFQEALAFVLGNSNEYGEVSIPLHKANGRVLAENVFADRDFPPFNRATKDGIALNYHGISKGISKFKIQAIAPAGTPQLTLNDNTSCIEVMTGAVLPKNSDTVVMYEHITIQDGFAALTKPIIKGQNIHSKGTDEQEGALILKKGLRIAAAEIGILASVGKSTILVKKNPKVCLVSTGNELVNVDETPKPHQIRKSNSYTLEAGLLDKGISPDTIHIADDKIDTMNALTTIMSENDVVLLSGGVSKGKYDYLPEVFLELGITKIFHKVKQRPGKPFWFGKHQATQTTIFGFPGNPGSTFANFYVYFLPWLNKSLGLQNHEINVILEEEFENTTDLTRFIRAKAILKSSKIVANLIHSNGSGDLTSLTKSNGFIKLAPNRAYKIGQEVVFIPTKRIV</sequence>
<dbReference type="Gene3D" id="3.40.980.10">
    <property type="entry name" value="MoaB/Mog-like domain"/>
    <property type="match status" value="1"/>
</dbReference>
<keyword evidence="9" id="KW-1185">Reference proteome</keyword>
<dbReference type="InterPro" id="IPR036688">
    <property type="entry name" value="MoeA_C_domain_IV_sf"/>
</dbReference>
<organism evidence="8 9">
    <name type="scientific">Croceitalea rosinachiae</name>
    <dbReference type="NCBI Taxonomy" id="3075596"/>
    <lineage>
        <taxon>Bacteria</taxon>
        <taxon>Pseudomonadati</taxon>
        <taxon>Bacteroidota</taxon>
        <taxon>Flavobacteriia</taxon>
        <taxon>Flavobacteriales</taxon>
        <taxon>Flavobacteriaceae</taxon>
        <taxon>Croceitalea</taxon>
    </lineage>
</organism>
<dbReference type="Gene3D" id="2.40.340.10">
    <property type="entry name" value="MoeA, C-terminal, domain IV"/>
    <property type="match status" value="1"/>
</dbReference>
<comment type="cofactor">
    <cofactor evidence="6">
        <name>Mg(2+)</name>
        <dbReference type="ChEBI" id="CHEBI:18420"/>
    </cofactor>
</comment>
<evidence type="ECO:0000256" key="2">
    <source>
        <dbReference type="ARBA" id="ARBA00005046"/>
    </source>
</evidence>
<dbReference type="InterPro" id="IPR036135">
    <property type="entry name" value="MoeA_linker/N_sf"/>
</dbReference>
<comment type="similarity">
    <text evidence="3 6">Belongs to the MoeA family.</text>
</comment>
<keyword evidence="6" id="KW-0479">Metal-binding</keyword>
<dbReference type="RefSeq" id="WP_311351397.1">
    <property type="nucleotide sequence ID" value="NZ_JAVRHR010000002.1"/>
</dbReference>
<dbReference type="Pfam" id="PF03454">
    <property type="entry name" value="MoeA_C"/>
    <property type="match status" value="1"/>
</dbReference>
<dbReference type="EMBL" id="JAVRHR010000002">
    <property type="protein sequence ID" value="MDT0607565.1"/>
    <property type="molecule type" value="Genomic_DNA"/>
</dbReference>
<dbReference type="CDD" id="cd00887">
    <property type="entry name" value="MoeA"/>
    <property type="match status" value="1"/>
</dbReference>
<dbReference type="InterPro" id="IPR005111">
    <property type="entry name" value="MoeA_C_domain_IV"/>
</dbReference>
<dbReference type="Gene3D" id="2.170.190.11">
    <property type="entry name" value="Molybdopterin biosynthesis moea protein, domain 3"/>
    <property type="match status" value="1"/>
</dbReference>
<evidence type="ECO:0000256" key="4">
    <source>
        <dbReference type="ARBA" id="ARBA00023150"/>
    </source>
</evidence>
<evidence type="ECO:0000259" key="7">
    <source>
        <dbReference type="SMART" id="SM00852"/>
    </source>
</evidence>
<dbReference type="PANTHER" id="PTHR10192">
    <property type="entry name" value="MOLYBDOPTERIN BIOSYNTHESIS PROTEIN"/>
    <property type="match status" value="1"/>
</dbReference>
<dbReference type="SUPFAM" id="SSF63867">
    <property type="entry name" value="MoeA C-terminal domain-like"/>
    <property type="match status" value="1"/>
</dbReference>
<evidence type="ECO:0000313" key="9">
    <source>
        <dbReference type="Proteomes" id="UP001255246"/>
    </source>
</evidence>
<dbReference type="SUPFAM" id="SSF63882">
    <property type="entry name" value="MoeA N-terminal region -like"/>
    <property type="match status" value="1"/>
</dbReference>
<dbReference type="EC" id="2.10.1.1" evidence="6"/>
<feature type="domain" description="MoaB/Mog" evidence="7">
    <location>
        <begin position="175"/>
        <end position="314"/>
    </location>
</feature>
<keyword evidence="6" id="KW-0500">Molybdenum</keyword>
<dbReference type="InterPro" id="IPR038987">
    <property type="entry name" value="MoeA-like"/>
</dbReference>
<protein>
    <recommendedName>
        <fullName evidence="6">Molybdopterin molybdenumtransferase</fullName>
        <ecNumber evidence="6">2.10.1.1</ecNumber>
    </recommendedName>
</protein>
<dbReference type="InterPro" id="IPR005110">
    <property type="entry name" value="MoeA_linker/N"/>
</dbReference>
<keyword evidence="6" id="KW-0808">Transferase</keyword>
<dbReference type="NCBIfam" id="TIGR00177">
    <property type="entry name" value="molyb_syn"/>
    <property type="match status" value="1"/>
</dbReference>
<dbReference type="Gene3D" id="3.90.105.10">
    <property type="entry name" value="Molybdopterin biosynthesis moea protein, domain 2"/>
    <property type="match status" value="1"/>
</dbReference>
<keyword evidence="4 6" id="KW-0501">Molybdenum cofactor biosynthesis</keyword>
<dbReference type="InterPro" id="IPR036425">
    <property type="entry name" value="MoaB/Mog-like_dom_sf"/>
</dbReference>
<evidence type="ECO:0000313" key="8">
    <source>
        <dbReference type="EMBL" id="MDT0607565.1"/>
    </source>
</evidence>
<name>A0ABU3ACN7_9FLAO</name>
<comment type="function">
    <text evidence="1 6">Catalyzes the insertion of molybdate into adenylated molybdopterin with the concomitant release of AMP.</text>
</comment>
<evidence type="ECO:0000256" key="3">
    <source>
        <dbReference type="ARBA" id="ARBA00010763"/>
    </source>
</evidence>
<comment type="pathway">
    <text evidence="2 6">Cofactor biosynthesis; molybdopterin biosynthesis.</text>
</comment>
<gene>
    <name evidence="8" type="ORF">RM706_11010</name>
</gene>
<proteinExistence type="inferred from homology"/>
<comment type="caution">
    <text evidence="8">The sequence shown here is derived from an EMBL/GenBank/DDBJ whole genome shotgun (WGS) entry which is preliminary data.</text>
</comment>
<dbReference type="Pfam" id="PF00994">
    <property type="entry name" value="MoCF_biosynth"/>
    <property type="match status" value="1"/>
</dbReference>
<dbReference type="Proteomes" id="UP001255246">
    <property type="component" value="Unassembled WGS sequence"/>
</dbReference>
<accession>A0ABU3ACN7</accession>
<reference evidence="8 9" key="1">
    <citation type="submission" date="2023-09" db="EMBL/GenBank/DDBJ databases">
        <authorList>
            <person name="Rey-Velasco X."/>
        </authorList>
    </citation>
    <scope>NUCLEOTIDE SEQUENCE [LARGE SCALE GENOMIC DNA]</scope>
    <source>
        <strain evidence="8 9">F388</strain>
    </source>
</reference>
<dbReference type="SMART" id="SM00852">
    <property type="entry name" value="MoCF_biosynth"/>
    <property type="match status" value="1"/>
</dbReference>
<evidence type="ECO:0000256" key="5">
    <source>
        <dbReference type="ARBA" id="ARBA00047317"/>
    </source>
</evidence>
<keyword evidence="6" id="KW-0460">Magnesium</keyword>
<evidence type="ECO:0000256" key="6">
    <source>
        <dbReference type="RuleBase" id="RU365090"/>
    </source>
</evidence>
<dbReference type="PANTHER" id="PTHR10192:SF5">
    <property type="entry name" value="GEPHYRIN"/>
    <property type="match status" value="1"/>
</dbReference>
<comment type="catalytic activity">
    <reaction evidence="5">
        <text>adenylyl-molybdopterin + molybdate = Mo-molybdopterin + AMP + H(+)</text>
        <dbReference type="Rhea" id="RHEA:35047"/>
        <dbReference type="ChEBI" id="CHEBI:15378"/>
        <dbReference type="ChEBI" id="CHEBI:36264"/>
        <dbReference type="ChEBI" id="CHEBI:62727"/>
        <dbReference type="ChEBI" id="CHEBI:71302"/>
        <dbReference type="ChEBI" id="CHEBI:456215"/>
        <dbReference type="EC" id="2.10.1.1"/>
    </reaction>
</comment>
<evidence type="ECO:0000256" key="1">
    <source>
        <dbReference type="ARBA" id="ARBA00002901"/>
    </source>
</evidence>
<dbReference type="InterPro" id="IPR001453">
    <property type="entry name" value="MoaB/Mog_dom"/>
</dbReference>
<dbReference type="SUPFAM" id="SSF53218">
    <property type="entry name" value="Molybdenum cofactor biosynthesis proteins"/>
    <property type="match status" value="1"/>
</dbReference>